<dbReference type="OrthoDB" id="2962842at2"/>
<feature type="transmembrane region" description="Helical" evidence="1">
    <location>
        <begin position="26"/>
        <end position="47"/>
    </location>
</feature>
<feature type="transmembrane region" description="Helical" evidence="1">
    <location>
        <begin position="54"/>
        <end position="74"/>
    </location>
</feature>
<evidence type="ECO:0000313" key="3">
    <source>
        <dbReference type="Proteomes" id="UP000095649"/>
    </source>
</evidence>
<name>A0A173TB43_9FIRM</name>
<dbReference type="Proteomes" id="UP000095649">
    <property type="component" value="Unassembled WGS sequence"/>
</dbReference>
<feature type="transmembrane region" description="Helical" evidence="1">
    <location>
        <begin position="211"/>
        <end position="226"/>
    </location>
</feature>
<feature type="transmembrane region" description="Helical" evidence="1">
    <location>
        <begin position="103"/>
        <end position="126"/>
    </location>
</feature>
<feature type="transmembrane region" description="Helical" evidence="1">
    <location>
        <begin position="395"/>
        <end position="415"/>
    </location>
</feature>
<evidence type="ECO:0000256" key="1">
    <source>
        <dbReference type="SAM" id="Phobius"/>
    </source>
</evidence>
<keyword evidence="1" id="KW-0812">Transmembrane</keyword>
<keyword evidence="1" id="KW-1133">Transmembrane helix</keyword>
<reference evidence="2 3" key="1">
    <citation type="submission" date="2015-09" db="EMBL/GenBank/DDBJ databases">
        <authorList>
            <consortium name="Pathogen Informatics"/>
        </authorList>
    </citation>
    <scope>NUCLEOTIDE SEQUENCE [LARGE SCALE GENOMIC DNA]</scope>
    <source>
        <strain evidence="2 3">2789STDY5834970</strain>
    </source>
</reference>
<evidence type="ECO:0008006" key="4">
    <source>
        <dbReference type="Google" id="ProtNLM"/>
    </source>
</evidence>
<feature type="transmembrane region" description="Helical" evidence="1">
    <location>
        <begin position="160"/>
        <end position="178"/>
    </location>
</feature>
<dbReference type="EMBL" id="CYXN01000009">
    <property type="protein sequence ID" value="CUM99306.1"/>
    <property type="molecule type" value="Genomic_DNA"/>
</dbReference>
<accession>A0A173TB43</accession>
<feature type="transmembrane region" description="Helical" evidence="1">
    <location>
        <begin position="351"/>
        <end position="374"/>
    </location>
</feature>
<protein>
    <recommendedName>
        <fullName evidence="4">Oligosaccharide repeat unit polymerase</fullName>
    </recommendedName>
</protein>
<gene>
    <name evidence="2" type="ORF">ERS852582_01453</name>
</gene>
<feature type="transmembrane region" description="Helical" evidence="1">
    <location>
        <begin position="238"/>
        <end position="258"/>
    </location>
</feature>
<evidence type="ECO:0000313" key="2">
    <source>
        <dbReference type="EMBL" id="CUM99306.1"/>
    </source>
</evidence>
<dbReference type="NCBIfam" id="TIGR04370">
    <property type="entry name" value="glyco_rpt_poly"/>
    <property type="match status" value="1"/>
</dbReference>
<dbReference type="RefSeq" id="WP_081028438.1">
    <property type="nucleotide sequence ID" value="NZ_CYXN01000009.1"/>
</dbReference>
<proteinExistence type="predicted"/>
<organism evidence="2 3">
    <name type="scientific">Faecalibacterium prausnitzii</name>
    <dbReference type="NCBI Taxonomy" id="853"/>
    <lineage>
        <taxon>Bacteria</taxon>
        <taxon>Bacillati</taxon>
        <taxon>Bacillota</taxon>
        <taxon>Clostridia</taxon>
        <taxon>Eubacteriales</taxon>
        <taxon>Oscillospiraceae</taxon>
        <taxon>Faecalibacterium</taxon>
    </lineage>
</organism>
<keyword evidence="1" id="KW-0472">Membrane</keyword>
<sequence length="449" mass="50875">MSIIAVILASSLAVLSYKIEKRLYNPVTLFCGIWALVILFAALHLYGMKEASDYAYSIMTLGIVCFSFGSYIALSIRKRFRISLIRKRQSSNASGNYNINYPVVYVVGTIVLVYLVVESIVAFFAYRSGIQMNELRSSMMGYSTTGYASGMALLRQGPLALIYSFVFLPGFYSLLLVTSVDVIIGQKRKLLIVMSVVAVVLKNYAEGSRMCLTHLVLYFTLLLLIYKKGALSPKAKKWIKRTVIIIIIGFLVVSNIRFSESEKTMAQQLYMYFTCTVPLFDYWLEFEKATGAHTYGVVSLLGLLRLPCNILKMIGITFPTVILNSANEIAVNWESFVNIGPELNYNSYVTLFLYFYKDAGIIGVIIGSLLFGFVCGRAYKNLKQEVAKGKTPLRLTYVYVLLGCFIIQSYIRFFFSRTDYAMILYYALIFFKKNKEQSLETVENEKYLS</sequence>
<dbReference type="AlphaFoldDB" id="A0A173TB43"/>